<protein>
    <submittedName>
        <fullName evidence="2">Uncharacterized protein</fullName>
    </submittedName>
</protein>
<feature type="compositionally biased region" description="Low complexity" evidence="1">
    <location>
        <begin position="25"/>
        <end position="39"/>
    </location>
</feature>
<accession>A0A6A5T082</accession>
<proteinExistence type="predicted"/>
<dbReference type="Proteomes" id="UP000800038">
    <property type="component" value="Unassembled WGS sequence"/>
</dbReference>
<feature type="region of interest" description="Disordered" evidence="1">
    <location>
        <begin position="1"/>
        <end position="69"/>
    </location>
</feature>
<evidence type="ECO:0000313" key="2">
    <source>
        <dbReference type="EMBL" id="KAF1946021.1"/>
    </source>
</evidence>
<dbReference type="EMBL" id="ML976006">
    <property type="protein sequence ID" value="KAF1946021.1"/>
    <property type="molecule type" value="Genomic_DNA"/>
</dbReference>
<keyword evidence="3" id="KW-1185">Reference proteome</keyword>
<evidence type="ECO:0000313" key="3">
    <source>
        <dbReference type="Proteomes" id="UP000800038"/>
    </source>
</evidence>
<gene>
    <name evidence="2" type="ORF">EJ02DRAFT_451125</name>
</gene>
<evidence type="ECO:0000256" key="1">
    <source>
        <dbReference type="SAM" id="MobiDB-lite"/>
    </source>
</evidence>
<feature type="compositionally biased region" description="Low complexity" evidence="1">
    <location>
        <begin position="60"/>
        <end position="69"/>
    </location>
</feature>
<dbReference type="AlphaFoldDB" id="A0A6A5T082"/>
<feature type="compositionally biased region" description="Low complexity" evidence="1">
    <location>
        <begin position="1"/>
        <end position="16"/>
    </location>
</feature>
<name>A0A6A5T082_9PLEO</name>
<sequence>MFTSTLRTVRATTTRPTFPPPHKPAPSTSAAPEPATTTPHPHHRILPRAPQVEPRRRACRASCTSSLPR</sequence>
<organism evidence="2 3">
    <name type="scientific">Clathrospora elynae</name>
    <dbReference type="NCBI Taxonomy" id="706981"/>
    <lineage>
        <taxon>Eukaryota</taxon>
        <taxon>Fungi</taxon>
        <taxon>Dikarya</taxon>
        <taxon>Ascomycota</taxon>
        <taxon>Pezizomycotina</taxon>
        <taxon>Dothideomycetes</taxon>
        <taxon>Pleosporomycetidae</taxon>
        <taxon>Pleosporales</taxon>
        <taxon>Diademaceae</taxon>
        <taxon>Clathrospora</taxon>
    </lineage>
</organism>
<reference evidence="2" key="1">
    <citation type="journal article" date="2020" name="Stud. Mycol.">
        <title>101 Dothideomycetes genomes: a test case for predicting lifestyles and emergence of pathogens.</title>
        <authorList>
            <person name="Haridas S."/>
            <person name="Albert R."/>
            <person name="Binder M."/>
            <person name="Bloem J."/>
            <person name="Labutti K."/>
            <person name="Salamov A."/>
            <person name="Andreopoulos B."/>
            <person name="Baker S."/>
            <person name="Barry K."/>
            <person name="Bills G."/>
            <person name="Bluhm B."/>
            <person name="Cannon C."/>
            <person name="Castanera R."/>
            <person name="Culley D."/>
            <person name="Daum C."/>
            <person name="Ezra D."/>
            <person name="Gonzalez J."/>
            <person name="Henrissat B."/>
            <person name="Kuo A."/>
            <person name="Liang C."/>
            <person name="Lipzen A."/>
            <person name="Lutzoni F."/>
            <person name="Magnuson J."/>
            <person name="Mondo S."/>
            <person name="Nolan M."/>
            <person name="Ohm R."/>
            <person name="Pangilinan J."/>
            <person name="Park H.-J."/>
            <person name="Ramirez L."/>
            <person name="Alfaro M."/>
            <person name="Sun H."/>
            <person name="Tritt A."/>
            <person name="Yoshinaga Y."/>
            <person name="Zwiers L.-H."/>
            <person name="Turgeon B."/>
            <person name="Goodwin S."/>
            <person name="Spatafora J."/>
            <person name="Crous P."/>
            <person name="Grigoriev I."/>
        </authorList>
    </citation>
    <scope>NUCLEOTIDE SEQUENCE</scope>
    <source>
        <strain evidence="2">CBS 161.51</strain>
    </source>
</reference>